<evidence type="ECO:0000313" key="1">
    <source>
        <dbReference type="EMBL" id="KAI3770694.1"/>
    </source>
</evidence>
<gene>
    <name evidence="1" type="ORF">L6452_01835</name>
</gene>
<proteinExistence type="predicted"/>
<protein>
    <submittedName>
        <fullName evidence="1">Uncharacterized protein</fullName>
    </submittedName>
</protein>
<organism evidence="1 2">
    <name type="scientific">Arctium lappa</name>
    <name type="common">Greater burdock</name>
    <name type="synonym">Lappa major</name>
    <dbReference type="NCBI Taxonomy" id="4217"/>
    <lineage>
        <taxon>Eukaryota</taxon>
        <taxon>Viridiplantae</taxon>
        <taxon>Streptophyta</taxon>
        <taxon>Embryophyta</taxon>
        <taxon>Tracheophyta</taxon>
        <taxon>Spermatophyta</taxon>
        <taxon>Magnoliopsida</taxon>
        <taxon>eudicotyledons</taxon>
        <taxon>Gunneridae</taxon>
        <taxon>Pentapetalae</taxon>
        <taxon>asterids</taxon>
        <taxon>campanulids</taxon>
        <taxon>Asterales</taxon>
        <taxon>Asteraceae</taxon>
        <taxon>Carduoideae</taxon>
        <taxon>Cardueae</taxon>
        <taxon>Arctiinae</taxon>
        <taxon>Arctium</taxon>
    </lineage>
</organism>
<sequence length="139" mass="15492">MHGVQWSPLMQAIADHHPPPTLRITATDTNLDILHGTGDCLSKFAHSLGLRFRFFPLLLPTNVIATAVIKPIEDAKMISVMVGLLSSHEGDKVYMVLVRRDREPRFNSGYDFEVVLEEVTTSGERTDGRGVFDVVPHLL</sequence>
<comment type="caution">
    <text evidence="1">The sequence shown here is derived from an EMBL/GenBank/DDBJ whole genome shotgun (WGS) entry which is preliminary data.</text>
</comment>
<name>A0ACB9FH73_ARCLA</name>
<reference evidence="2" key="1">
    <citation type="journal article" date="2022" name="Mol. Ecol. Resour.">
        <title>The genomes of chicory, endive, great burdock and yacon provide insights into Asteraceae palaeo-polyploidization history and plant inulin production.</title>
        <authorList>
            <person name="Fan W."/>
            <person name="Wang S."/>
            <person name="Wang H."/>
            <person name="Wang A."/>
            <person name="Jiang F."/>
            <person name="Liu H."/>
            <person name="Zhao H."/>
            <person name="Xu D."/>
            <person name="Zhang Y."/>
        </authorList>
    </citation>
    <scope>NUCLEOTIDE SEQUENCE [LARGE SCALE GENOMIC DNA]</scope>
    <source>
        <strain evidence="2">cv. Niubang</strain>
    </source>
</reference>
<reference evidence="1 2" key="2">
    <citation type="journal article" date="2022" name="Mol. Ecol. Resour.">
        <title>The genomes of chicory, endive, great burdock and yacon provide insights into Asteraceae paleo-polyploidization history and plant inulin production.</title>
        <authorList>
            <person name="Fan W."/>
            <person name="Wang S."/>
            <person name="Wang H."/>
            <person name="Wang A."/>
            <person name="Jiang F."/>
            <person name="Liu H."/>
            <person name="Zhao H."/>
            <person name="Xu D."/>
            <person name="Zhang Y."/>
        </authorList>
    </citation>
    <scope>NUCLEOTIDE SEQUENCE [LARGE SCALE GENOMIC DNA]</scope>
    <source>
        <strain evidence="2">cv. Niubang</strain>
    </source>
</reference>
<accession>A0ACB9FH73</accession>
<evidence type="ECO:0000313" key="2">
    <source>
        <dbReference type="Proteomes" id="UP001055879"/>
    </source>
</evidence>
<dbReference type="Proteomes" id="UP001055879">
    <property type="component" value="Linkage Group LG01"/>
</dbReference>
<keyword evidence="2" id="KW-1185">Reference proteome</keyword>
<dbReference type="EMBL" id="CM042047">
    <property type="protein sequence ID" value="KAI3770694.1"/>
    <property type="molecule type" value="Genomic_DNA"/>
</dbReference>